<keyword evidence="3" id="KW-1003">Cell membrane</keyword>
<evidence type="ECO:0000313" key="18">
    <source>
        <dbReference type="Ensembl" id="ENSFTIP00000022933.1"/>
    </source>
</evidence>
<evidence type="ECO:0000256" key="5">
    <source>
        <dbReference type="ARBA" id="ARBA00022729"/>
    </source>
</evidence>
<feature type="domain" description="Ig-like" evidence="17">
    <location>
        <begin position="18"/>
        <end position="119"/>
    </location>
</feature>
<dbReference type="OrthoDB" id="9906515at2759"/>
<dbReference type="GO" id="GO:0009897">
    <property type="term" value="C:external side of plasma membrane"/>
    <property type="evidence" value="ECO:0007669"/>
    <property type="project" value="TreeGrafter"/>
</dbReference>
<dbReference type="Ensembl" id="ENSFTIT00000023884.1">
    <property type="protein sequence ID" value="ENSFTIP00000022933.1"/>
    <property type="gene ID" value="ENSFTIG00000014755.1"/>
</dbReference>
<feature type="transmembrane region" description="Helical" evidence="15">
    <location>
        <begin position="180"/>
        <end position="203"/>
    </location>
</feature>
<evidence type="ECO:0000256" key="12">
    <source>
        <dbReference type="ARBA" id="ARBA00023180"/>
    </source>
</evidence>
<keyword evidence="4 15" id="KW-0812">Transmembrane</keyword>
<feature type="chain" id="PRO_5034190026" description="T-cell surface glycoprotein CD8 alpha chain" evidence="16">
    <location>
        <begin position="23"/>
        <end position="233"/>
    </location>
</feature>
<dbReference type="PANTHER" id="PTHR10441">
    <property type="entry name" value="CD8 ALPHA CHAIN"/>
    <property type="match status" value="1"/>
</dbReference>
<evidence type="ECO:0000259" key="17">
    <source>
        <dbReference type="PROSITE" id="PS50835"/>
    </source>
</evidence>
<dbReference type="InterPro" id="IPR013783">
    <property type="entry name" value="Ig-like_fold"/>
</dbReference>
<comment type="subcellular location">
    <subcellularLocation>
        <location evidence="1">Cell membrane</location>
        <topology evidence="1">Single-pass type I membrane protein</topology>
    </subcellularLocation>
</comment>
<keyword evidence="8" id="KW-1064">Adaptive immunity</keyword>
<dbReference type="SUPFAM" id="SSF48726">
    <property type="entry name" value="Immunoglobulin"/>
    <property type="match status" value="1"/>
</dbReference>
<evidence type="ECO:0000256" key="16">
    <source>
        <dbReference type="SAM" id="SignalP"/>
    </source>
</evidence>
<dbReference type="Pfam" id="PF07686">
    <property type="entry name" value="V-set"/>
    <property type="match status" value="1"/>
</dbReference>
<evidence type="ECO:0000256" key="15">
    <source>
        <dbReference type="SAM" id="Phobius"/>
    </source>
</evidence>
<evidence type="ECO:0000256" key="9">
    <source>
        <dbReference type="ARBA" id="ARBA00023136"/>
    </source>
</evidence>
<keyword evidence="12" id="KW-0325">Glycoprotein</keyword>
<reference evidence="18" key="1">
    <citation type="submission" date="2025-08" db="UniProtKB">
        <authorList>
            <consortium name="Ensembl"/>
        </authorList>
    </citation>
    <scope>IDENTIFICATION</scope>
</reference>
<evidence type="ECO:0000256" key="13">
    <source>
        <dbReference type="ARBA" id="ARBA00023288"/>
    </source>
</evidence>
<protein>
    <recommendedName>
        <fullName evidence="2">T-cell surface glycoprotein CD8 alpha chain</fullName>
    </recommendedName>
</protein>
<accession>A0A8C4V5F8</accession>
<dbReference type="InterPro" id="IPR013106">
    <property type="entry name" value="Ig_V-set"/>
</dbReference>
<dbReference type="Proteomes" id="UP000694562">
    <property type="component" value="Unplaced"/>
</dbReference>
<evidence type="ECO:0000256" key="10">
    <source>
        <dbReference type="ARBA" id="ARBA00023139"/>
    </source>
</evidence>
<dbReference type="AlphaFoldDB" id="A0A8C4V5F8"/>
<keyword evidence="10" id="KW-0564">Palmitate</keyword>
<dbReference type="InterPro" id="IPR003599">
    <property type="entry name" value="Ig_sub"/>
</dbReference>
<keyword evidence="11" id="KW-1015">Disulfide bond</keyword>
<evidence type="ECO:0000256" key="4">
    <source>
        <dbReference type="ARBA" id="ARBA00022692"/>
    </source>
</evidence>
<keyword evidence="14" id="KW-0393">Immunoglobulin domain</keyword>
<evidence type="ECO:0000256" key="2">
    <source>
        <dbReference type="ARBA" id="ARBA00021525"/>
    </source>
</evidence>
<reference evidence="18" key="2">
    <citation type="submission" date="2025-09" db="UniProtKB">
        <authorList>
            <consortium name="Ensembl"/>
        </authorList>
    </citation>
    <scope>IDENTIFICATION</scope>
</reference>
<keyword evidence="5 16" id="KW-0732">Signal</keyword>
<dbReference type="Gene3D" id="2.60.40.10">
    <property type="entry name" value="Immunoglobulins"/>
    <property type="match status" value="1"/>
</dbReference>
<dbReference type="PROSITE" id="PS50835">
    <property type="entry name" value="IG_LIKE"/>
    <property type="match status" value="1"/>
</dbReference>
<dbReference type="GO" id="GO:0007166">
    <property type="term" value="P:cell surface receptor signaling pathway"/>
    <property type="evidence" value="ECO:0007669"/>
    <property type="project" value="TreeGrafter"/>
</dbReference>
<evidence type="ECO:0000256" key="1">
    <source>
        <dbReference type="ARBA" id="ARBA00004251"/>
    </source>
</evidence>
<evidence type="ECO:0000256" key="8">
    <source>
        <dbReference type="ARBA" id="ARBA00023130"/>
    </source>
</evidence>
<sequence>MTGSPALILLLTLGLCCPRIHGHRYQMTATFSNSRTTHTQVGQRLELECQTTKDDSSIFWIHQDKGGTLHFIVFTSSLSQNNFKGNTPTSTRFEAKKYGKSHRLVVKSFSPQDEGNYFCLMNINRVLYFTPPLPVLLPVVTTTTTVAPTTQHNITEKDPCLKTPDPETSKEKDLNFLCDIFIWVPLAGTCLLLLIALAVTIALCQQTRRRRCRCKRPANGKPNVKSSMPSHHI</sequence>
<feature type="signal peptide" evidence="16">
    <location>
        <begin position="1"/>
        <end position="22"/>
    </location>
</feature>
<dbReference type="SMART" id="SM00409">
    <property type="entry name" value="IG"/>
    <property type="match status" value="1"/>
</dbReference>
<dbReference type="GO" id="GO:0002456">
    <property type="term" value="P:T cell mediated immunity"/>
    <property type="evidence" value="ECO:0007669"/>
    <property type="project" value="TreeGrafter"/>
</dbReference>
<name>A0A8C4V5F8_FALTI</name>
<dbReference type="InterPro" id="IPR036179">
    <property type="entry name" value="Ig-like_dom_sf"/>
</dbReference>
<keyword evidence="7 15" id="KW-1133">Transmembrane helix</keyword>
<dbReference type="OMA" id="KCKCIRP"/>
<dbReference type="PANTHER" id="PTHR10441:SF2">
    <property type="entry name" value="T-CELL SURFACE GLYCOPROTEIN CD8 ALPHA CHAIN"/>
    <property type="match status" value="1"/>
</dbReference>
<evidence type="ECO:0000256" key="6">
    <source>
        <dbReference type="ARBA" id="ARBA00022859"/>
    </source>
</evidence>
<dbReference type="InterPro" id="IPR007110">
    <property type="entry name" value="Ig-like_dom"/>
</dbReference>
<proteinExistence type="predicted"/>
<keyword evidence="9 15" id="KW-0472">Membrane</keyword>
<evidence type="ECO:0000313" key="19">
    <source>
        <dbReference type="Proteomes" id="UP000694562"/>
    </source>
</evidence>
<evidence type="ECO:0000256" key="14">
    <source>
        <dbReference type="ARBA" id="ARBA00023319"/>
    </source>
</evidence>
<dbReference type="GO" id="GO:0045065">
    <property type="term" value="P:cytotoxic T cell differentiation"/>
    <property type="evidence" value="ECO:0007669"/>
    <property type="project" value="TreeGrafter"/>
</dbReference>
<keyword evidence="6" id="KW-0391">Immunity</keyword>
<evidence type="ECO:0000256" key="11">
    <source>
        <dbReference type="ARBA" id="ARBA00023157"/>
    </source>
</evidence>
<organism evidence="18 19">
    <name type="scientific">Falco tinnunculus</name>
    <name type="common">Common kestrel</name>
    <dbReference type="NCBI Taxonomy" id="100819"/>
    <lineage>
        <taxon>Eukaryota</taxon>
        <taxon>Metazoa</taxon>
        <taxon>Chordata</taxon>
        <taxon>Craniata</taxon>
        <taxon>Vertebrata</taxon>
        <taxon>Euteleostomi</taxon>
        <taxon>Archelosauria</taxon>
        <taxon>Archosauria</taxon>
        <taxon>Dinosauria</taxon>
        <taxon>Saurischia</taxon>
        <taxon>Theropoda</taxon>
        <taxon>Coelurosauria</taxon>
        <taxon>Aves</taxon>
        <taxon>Neognathae</taxon>
        <taxon>Neoaves</taxon>
        <taxon>Telluraves</taxon>
        <taxon>Australaves</taxon>
        <taxon>Falconiformes</taxon>
        <taxon>Falconidae</taxon>
        <taxon>Falco</taxon>
    </lineage>
</organism>
<keyword evidence="19" id="KW-1185">Reference proteome</keyword>
<dbReference type="FunFam" id="2.60.40.10:FF:001514">
    <property type="entry name" value="CD8 alpha chain"/>
    <property type="match status" value="1"/>
</dbReference>
<evidence type="ECO:0000256" key="7">
    <source>
        <dbReference type="ARBA" id="ARBA00022989"/>
    </source>
</evidence>
<keyword evidence="13" id="KW-0449">Lipoprotein</keyword>
<evidence type="ECO:0000256" key="3">
    <source>
        <dbReference type="ARBA" id="ARBA00022475"/>
    </source>
</evidence>
<dbReference type="InterPro" id="IPR015468">
    <property type="entry name" value="CD8_asu"/>
</dbReference>